<dbReference type="AlphaFoldDB" id="A0A1G2Q1F2"/>
<name>A0A1G2Q1F2_9BACT</name>
<dbReference type="EMBL" id="MHTA01000012">
    <property type="protein sequence ID" value="OHA54400.1"/>
    <property type="molecule type" value="Genomic_DNA"/>
</dbReference>
<proteinExistence type="predicted"/>
<organism evidence="1 2">
    <name type="scientific">Candidatus Terrybacteria bacterium RIFCSPLOWO2_02_42_20</name>
    <dbReference type="NCBI Taxonomy" id="1802370"/>
    <lineage>
        <taxon>Bacteria</taxon>
        <taxon>Candidatus Terryibacteriota</taxon>
    </lineage>
</organism>
<sequence>MSPTKATAIKNLMSKMEEFFQEIEKIEKEGSGENMISMLESVKEIFAEKIKDFKSLNLDDKLLLLAQNSFKSGLICMNILKKSLKREITPEIRDLLEKSGLLCLVA</sequence>
<dbReference type="Proteomes" id="UP000177649">
    <property type="component" value="Unassembled WGS sequence"/>
</dbReference>
<gene>
    <name evidence="1" type="ORF">A2Z62_01735</name>
</gene>
<comment type="caution">
    <text evidence="1">The sequence shown here is derived from an EMBL/GenBank/DDBJ whole genome shotgun (WGS) entry which is preliminary data.</text>
</comment>
<protein>
    <submittedName>
        <fullName evidence="1">Uncharacterized protein</fullName>
    </submittedName>
</protein>
<evidence type="ECO:0000313" key="1">
    <source>
        <dbReference type="EMBL" id="OHA54400.1"/>
    </source>
</evidence>
<accession>A0A1G2Q1F2</accession>
<dbReference type="STRING" id="1802370.A2Z62_01735"/>
<reference evidence="1 2" key="1">
    <citation type="journal article" date="2016" name="Nat. Commun.">
        <title>Thousands of microbial genomes shed light on interconnected biogeochemical processes in an aquifer system.</title>
        <authorList>
            <person name="Anantharaman K."/>
            <person name="Brown C.T."/>
            <person name="Hug L.A."/>
            <person name="Sharon I."/>
            <person name="Castelle C.J."/>
            <person name="Probst A.J."/>
            <person name="Thomas B.C."/>
            <person name="Singh A."/>
            <person name="Wilkins M.J."/>
            <person name="Karaoz U."/>
            <person name="Brodie E.L."/>
            <person name="Williams K.H."/>
            <person name="Hubbard S.S."/>
            <person name="Banfield J.F."/>
        </authorList>
    </citation>
    <scope>NUCLEOTIDE SEQUENCE [LARGE SCALE GENOMIC DNA]</scope>
</reference>
<evidence type="ECO:0000313" key="2">
    <source>
        <dbReference type="Proteomes" id="UP000177649"/>
    </source>
</evidence>